<name>A0A1Q3BRE7_CEPFO</name>
<comment type="caution">
    <text evidence="2">The sequence shown here is derived from an EMBL/GenBank/DDBJ whole genome shotgun (WGS) entry which is preliminary data.</text>
</comment>
<reference evidence="3" key="1">
    <citation type="submission" date="2016-04" db="EMBL/GenBank/DDBJ databases">
        <title>Cephalotus genome sequencing.</title>
        <authorList>
            <person name="Fukushima K."/>
            <person name="Hasebe M."/>
            <person name="Fang X."/>
        </authorList>
    </citation>
    <scope>NUCLEOTIDE SEQUENCE [LARGE SCALE GENOMIC DNA]</scope>
    <source>
        <strain evidence="3">cv. St1</strain>
    </source>
</reference>
<comment type="similarity">
    <text evidence="1">Belongs to the plant acyltransferase family.</text>
</comment>
<dbReference type="PANTHER" id="PTHR31642">
    <property type="entry name" value="TRICHOTHECENE 3-O-ACETYLTRANSFERASE"/>
    <property type="match status" value="1"/>
</dbReference>
<dbReference type="GO" id="GO:0016747">
    <property type="term" value="F:acyltransferase activity, transferring groups other than amino-acyl groups"/>
    <property type="evidence" value="ECO:0007669"/>
    <property type="project" value="TreeGrafter"/>
</dbReference>
<keyword evidence="3" id="KW-1185">Reference proteome</keyword>
<dbReference type="EMBL" id="BDDD01000822">
    <property type="protein sequence ID" value="GAV70535.1"/>
    <property type="molecule type" value="Genomic_DNA"/>
</dbReference>
<sequence>MADMITYICKRTVVSTKPVQPGKYYPLSVLDRLMERNHIRMVFYYRSTGDREAGETTKKLRESLSEMLTFFPIVTGRLLKNNEGQWMIKCNDAGVRMVEARAKGSVDEWLKQLDREKELKLVHWEDMYHKPYFWSTFYVQLTEFEEGGLAVGLSCIQLLADPICATILIKSWADSTLTGAMISPPTFHPLPPRKPANKDSTHQPYSHLINHYKSLIEKRTHAITSAKQATITLTFTHQMVQACIDMALTTGAPDRTRPSPFEALASLFWVCLSKVKGMKEELINMSVCLDMRSVLGLDKGFFGNCMVYNKVSTASLGKNKLSSAAKAIGEVVAKMDNEGIMDLIEWLEGKDKHSPPLMNGCDLISASLEGVDPYLVTFEEGFSPIHVSYHIEAGFGFSQVLVLPSPSGDGPLSRVVIVTLPEDEVVKLCEDDLILRLSPTRARILSSSITKNG</sequence>
<dbReference type="Pfam" id="PF02458">
    <property type="entry name" value="Transferase"/>
    <property type="match status" value="1"/>
</dbReference>
<dbReference type="Gene3D" id="3.30.559.10">
    <property type="entry name" value="Chloramphenicol acetyltransferase-like domain"/>
    <property type="match status" value="2"/>
</dbReference>
<dbReference type="InterPro" id="IPR050317">
    <property type="entry name" value="Plant_Fungal_Acyltransferase"/>
</dbReference>
<organism evidence="2 3">
    <name type="scientific">Cephalotus follicularis</name>
    <name type="common">Albany pitcher plant</name>
    <dbReference type="NCBI Taxonomy" id="3775"/>
    <lineage>
        <taxon>Eukaryota</taxon>
        <taxon>Viridiplantae</taxon>
        <taxon>Streptophyta</taxon>
        <taxon>Embryophyta</taxon>
        <taxon>Tracheophyta</taxon>
        <taxon>Spermatophyta</taxon>
        <taxon>Magnoliopsida</taxon>
        <taxon>eudicotyledons</taxon>
        <taxon>Gunneridae</taxon>
        <taxon>Pentapetalae</taxon>
        <taxon>rosids</taxon>
        <taxon>fabids</taxon>
        <taxon>Oxalidales</taxon>
        <taxon>Cephalotaceae</taxon>
        <taxon>Cephalotus</taxon>
    </lineage>
</organism>
<dbReference type="PANTHER" id="PTHR31642:SF26">
    <property type="entry name" value="HXXXD-TYPE ACYL-TRANSFERASE FAMILY PROTEIN"/>
    <property type="match status" value="1"/>
</dbReference>
<evidence type="ECO:0000313" key="2">
    <source>
        <dbReference type="EMBL" id="GAV70535.1"/>
    </source>
</evidence>
<accession>A0A1Q3BRE7</accession>
<evidence type="ECO:0000256" key="1">
    <source>
        <dbReference type="ARBA" id="ARBA00009861"/>
    </source>
</evidence>
<gene>
    <name evidence="2" type="ORF">CFOL_v3_14033</name>
</gene>
<dbReference type="AlphaFoldDB" id="A0A1Q3BRE7"/>
<dbReference type="InParanoid" id="A0A1Q3BRE7"/>
<protein>
    <submittedName>
        <fullName evidence="2">Transferase domain-containing protein</fullName>
    </submittedName>
</protein>
<dbReference type="OrthoDB" id="671439at2759"/>
<evidence type="ECO:0000313" key="3">
    <source>
        <dbReference type="Proteomes" id="UP000187406"/>
    </source>
</evidence>
<dbReference type="InterPro" id="IPR023213">
    <property type="entry name" value="CAT-like_dom_sf"/>
</dbReference>
<proteinExistence type="inferred from homology"/>
<keyword evidence="2" id="KW-0808">Transferase</keyword>
<dbReference type="Proteomes" id="UP000187406">
    <property type="component" value="Unassembled WGS sequence"/>
</dbReference>